<evidence type="ECO:0000313" key="2">
    <source>
        <dbReference type="Proteomes" id="UP001630127"/>
    </source>
</evidence>
<organism evidence="1 2">
    <name type="scientific">Cinchona calisaya</name>
    <dbReference type="NCBI Taxonomy" id="153742"/>
    <lineage>
        <taxon>Eukaryota</taxon>
        <taxon>Viridiplantae</taxon>
        <taxon>Streptophyta</taxon>
        <taxon>Embryophyta</taxon>
        <taxon>Tracheophyta</taxon>
        <taxon>Spermatophyta</taxon>
        <taxon>Magnoliopsida</taxon>
        <taxon>eudicotyledons</taxon>
        <taxon>Gunneridae</taxon>
        <taxon>Pentapetalae</taxon>
        <taxon>asterids</taxon>
        <taxon>lamiids</taxon>
        <taxon>Gentianales</taxon>
        <taxon>Rubiaceae</taxon>
        <taxon>Cinchonoideae</taxon>
        <taxon>Cinchoneae</taxon>
        <taxon>Cinchona</taxon>
    </lineage>
</organism>
<proteinExistence type="predicted"/>
<accession>A0ABD2Z3H7</accession>
<reference evidence="1 2" key="1">
    <citation type="submission" date="2024-11" db="EMBL/GenBank/DDBJ databases">
        <title>A near-complete genome assembly of Cinchona calisaya.</title>
        <authorList>
            <person name="Lian D.C."/>
            <person name="Zhao X.W."/>
            <person name="Wei L."/>
        </authorList>
    </citation>
    <scope>NUCLEOTIDE SEQUENCE [LARGE SCALE GENOMIC DNA]</scope>
    <source>
        <tissue evidence="1">Nenye</tissue>
    </source>
</reference>
<name>A0ABD2Z3H7_9GENT</name>
<dbReference type="InterPro" id="IPR032675">
    <property type="entry name" value="LRR_dom_sf"/>
</dbReference>
<keyword evidence="2" id="KW-1185">Reference proteome</keyword>
<dbReference type="PANTHER" id="PTHR15140:SF33">
    <property type="entry name" value="LATE BLIGHT RESISTANCE PROTEIN HOMOLOG R1A-3 ISOFORM X1"/>
    <property type="match status" value="1"/>
</dbReference>
<evidence type="ECO:0000313" key="1">
    <source>
        <dbReference type="EMBL" id="KAL3514006.1"/>
    </source>
</evidence>
<dbReference type="Proteomes" id="UP001630127">
    <property type="component" value="Unassembled WGS sequence"/>
</dbReference>
<dbReference type="Gene3D" id="3.80.10.10">
    <property type="entry name" value="Ribonuclease Inhibitor"/>
    <property type="match status" value="1"/>
</dbReference>
<protein>
    <submittedName>
        <fullName evidence="1">Uncharacterized protein</fullName>
    </submittedName>
</protein>
<sequence>MLPESIWKLVSLRHLIMDHSFFSLQHYSQEFFENTSQLSNLKSISTLSVRHGNVEKFLRRLPNIQKLGCIFLNSWHDYYEACNLFRLLEFLSELQSLEMSFNTRAPNPFKFSFPSNLKKLTMSNARLPWYQISVIGQLPNLEVLKLLNRAFDGHQWNMREGEFQKLKFLKLDSLDIVHWNASSEHLSCLEQLLVVSCHQLEEIPTSFGEILTLQLIEIKWCSASASDSVKRILEDLRDLSNYQVKIIVVGSQRDLA</sequence>
<dbReference type="EMBL" id="JBJUIK010000011">
    <property type="protein sequence ID" value="KAL3514006.1"/>
    <property type="molecule type" value="Genomic_DNA"/>
</dbReference>
<dbReference type="PANTHER" id="PTHR15140">
    <property type="entry name" value="TUBULIN-SPECIFIC CHAPERONE E"/>
    <property type="match status" value="1"/>
</dbReference>
<dbReference type="AlphaFoldDB" id="A0ABD2Z3H7"/>
<dbReference type="SUPFAM" id="SSF52058">
    <property type="entry name" value="L domain-like"/>
    <property type="match status" value="1"/>
</dbReference>
<gene>
    <name evidence="1" type="ORF">ACH5RR_026723</name>
</gene>
<comment type="caution">
    <text evidence="1">The sequence shown here is derived from an EMBL/GenBank/DDBJ whole genome shotgun (WGS) entry which is preliminary data.</text>
</comment>